<dbReference type="Gene3D" id="3.40.630.30">
    <property type="match status" value="1"/>
</dbReference>
<keyword evidence="2" id="KW-0046">Antibiotic resistance</keyword>
<name>A0A4R0PHE7_9HYPH</name>
<evidence type="ECO:0000256" key="2">
    <source>
        <dbReference type="ARBA" id="ARBA00023251"/>
    </source>
</evidence>
<dbReference type="GO" id="GO:0046677">
    <property type="term" value="P:response to antibiotic"/>
    <property type="evidence" value="ECO:0007669"/>
    <property type="project" value="UniProtKB-KW"/>
</dbReference>
<dbReference type="Pfam" id="PF13523">
    <property type="entry name" value="Acetyltransf_8"/>
    <property type="match status" value="1"/>
</dbReference>
<dbReference type="InterPro" id="IPR000182">
    <property type="entry name" value="GNAT_dom"/>
</dbReference>
<keyword evidence="5" id="KW-1185">Reference proteome</keyword>
<protein>
    <submittedName>
        <fullName evidence="4">GNAT family N-acetyltransferase</fullName>
    </submittedName>
</protein>
<organism evidence="4 5">
    <name type="scientific">Oricola cellulosilytica</name>
    <dbReference type="NCBI Taxonomy" id="1429082"/>
    <lineage>
        <taxon>Bacteria</taxon>
        <taxon>Pseudomonadati</taxon>
        <taxon>Pseudomonadota</taxon>
        <taxon>Alphaproteobacteria</taxon>
        <taxon>Hyphomicrobiales</taxon>
        <taxon>Ahrensiaceae</taxon>
        <taxon>Oricola</taxon>
    </lineage>
</organism>
<dbReference type="Proteomes" id="UP000291301">
    <property type="component" value="Unassembled WGS sequence"/>
</dbReference>
<dbReference type="InterPro" id="IPR016181">
    <property type="entry name" value="Acyl_CoA_acyltransferase"/>
</dbReference>
<evidence type="ECO:0000313" key="4">
    <source>
        <dbReference type="EMBL" id="TCD16000.1"/>
    </source>
</evidence>
<dbReference type="PROSITE" id="PS51186">
    <property type="entry name" value="GNAT"/>
    <property type="match status" value="1"/>
</dbReference>
<evidence type="ECO:0000256" key="1">
    <source>
        <dbReference type="ARBA" id="ARBA00004924"/>
    </source>
</evidence>
<keyword evidence="4" id="KW-0808">Transferase</keyword>
<evidence type="ECO:0000313" key="5">
    <source>
        <dbReference type="Proteomes" id="UP000291301"/>
    </source>
</evidence>
<dbReference type="PANTHER" id="PTHR31438:SF1">
    <property type="entry name" value="LYSINE N-ACYLTRANSFERASE C17G9.06C-RELATED"/>
    <property type="match status" value="1"/>
</dbReference>
<dbReference type="SUPFAM" id="SSF55729">
    <property type="entry name" value="Acyl-CoA N-acyltransferases (Nat)"/>
    <property type="match status" value="1"/>
</dbReference>
<feature type="domain" description="N-acetyltransferase" evidence="3">
    <location>
        <begin position="16"/>
        <end position="182"/>
    </location>
</feature>
<dbReference type="GO" id="GO:0019290">
    <property type="term" value="P:siderophore biosynthetic process"/>
    <property type="evidence" value="ECO:0007669"/>
    <property type="project" value="InterPro"/>
</dbReference>
<sequence>METPLSKAWMRNKAEISFVPVRPDDYPLLERWMRRPHWRQWWGEPAVELGYIRAMVGGRDSTKPFIFRVGGRALGYIQYWSVGDAIRDAHDNDAPWLSDLPSDAIGVDLSIGVESELSKGIGSAVLSAFLRKLAREGYRCIVIDPDETNHRAIRAYEKAGFVAFGRHVGNDGVALLMRLPPDRKAELAR</sequence>
<dbReference type="AlphaFoldDB" id="A0A4R0PHE7"/>
<comment type="pathway">
    <text evidence="1">Siderophore biosynthesis.</text>
</comment>
<dbReference type="InterPro" id="IPR019432">
    <property type="entry name" value="Acyltransferase_MbtK/IucB-like"/>
</dbReference>
<dbReference type="SMART" id="SM01006">
    <property type="entry name" value="AlcB"/>
    <property type="match status" value="1"/>
</dbReference>
<comment type="caution">
    <text evidence="4">The sequence shown here is derived from an EMBL/GenBank/DDBJ whole genome shotgun (WGS) entry which is preliminary data.</text>
</comment>
<evidence type="ECO:0000259" key="3">
    <source>
        <dbReference type="PROSITE" id="PS51186"/>
    </source>
</evidence>
<accession>A0A4R0PHE7</accession>
<reference evidence="4 5" key="1">
    <citation type="journal article" date="2015" name="Antonie Van Leeuwenhoek">
        <title>Oricola cellulosilytica gen. nov., sp. nov., a cellulose-degrading bacterium of the family Phyllobacteriaceae isolated from surface seashore water, and emended descriptions of Mesorhizobium loti and Phyllobacterium myrsinacearum.</title>
        <authorList>
            <person name="Hameed A."/>
            <person name="Shahina M."/>
            <person name="Lai W.A."/>
            <person name="Lin S.Y."/>
            <person name="Young L.S."/>
            <person name="Liu Y.C."/>
            <person name="Hsu Y.H."/>
            <person name="Young C.C."/>
        </authorList>
    </citation>
    <scope>NUCLEOTIDE SEQUENCE [LARGE SCALE GENOMIC DNA]</scope>
    <source>
        <strain evidence="4 5">KCTC 52183</strain>
    </source>
</reference>
<dbReference type="GO" id="GO:0016410">
    <property type="term" value="F:N-acyltransferase activity"/>
    <property type="evidence" value="ECO:0007669"/>
    <property type="project" value="TreeGrafter"/>
</dbReference>
<proteinExistence type="predicted"/>
<gene>
    <name evidence="4" type="ORF">E0D97_00725</name>
</gene>
<dbReference type="EMBL" id="SJST01000001">
    <property type="protein sequence ID" value="TCD16000.1"/>
    <property type="molecule type" value="Genomic_DNA"/>
</dbReference>
<dbReference type="PANTHER" id="PTHR31438">
    <property type="entry name" value="LYSINE N-ACYLTRANSFERASE C17G9.06C-RELATED"/>
    <property type="match status" value="1"/>
</dbReference>